<feature type="transmembrane region" description="Helical" evidence="2">
    <location>
        <begin position="522"/>
        <end position="543"/>
    </location>
</feature>
<feature type="transmembrane region" description="Helical" evidence="2">
    <location>
        <begin position="389"/>
        <end position="413"/>
    </location>
</feature>
<dbReference type="SUPFAM" id="SSF82693">
    <property type="entry name" value="Multidrug efflux transporter AcrB pore domain, PN1, PN2, PC1 and PC2 subdomains"/>
    <property type="match status" value="1"/>
</dbReference>
<dbReference type="Gene3D" id="1.20.1640.10">
    <property type="entry name" value="Multidrug efflux transporter AcrB transmembrane domain"/>
    <property type="match status" value="2"/>
</dbReference>
<dbReference type="Proteomes" id="UP000317835">
    <property type="component" value="Chromosome"/>
</dbReference>
<accession>A0A518H301</accession>
<keyword evidence="2" id="KW-0812">Transmembrane</keyword>
<dbReference type="PRINTS" id="PR00702">
    <property type="entry name" value="ACRIFLAVINRP"/>
</dbReference>
<keyword evidence="2" id="KW-1133">Transmembrane helix</keyword>
<gene>
    <name evidence="3" type="primary">ttgB</name>
    <name evidence="3" type="ORF">ElP_31170</name>
</gene>
<evidence type="ECO:0000256" key="1">
    <source>
        <dbReference type="SAM" id="MobiDB-lite"/>
    </source>
</evidence>
<proteinExistence type="predicted"/>
<dbReference type="RefSeq" id="WP_197447001.1">
    <property type="nucleotide sequence ID" value="NZ_CP036426.1"/>
</dbReference>
<feature type="transmembrane region" description="Helical" evidence="2">
    <location>
        <begin position="1078"/>
        <end position="1104"/>
    </location>
</feature>
<evidence type="ECO:0000313" key="4">
    <source>
        <dbReference type="Proteomes" id="UP000317835"/>
    </source>
</evidence>
<dbReference type="InterPro" id="IPR001036">
    <property type="entry name" value="Acrflvin-R"/>
</dbReference>
<dbReference type="GO" id="GO:0005886">
    <property type="term" value="C:plasma membrane"/>
    <property type="evidence" value="ECO:0007669"/>
    <property type="project" value="TreeGrafter"/>
</dbReference>
<evidence type="ECO:0000256" key="2">
    <source>
        <dbReference type="SAM" id="Phobius"/>
    </source>
</evidence>
<name>A0A518H301_9BACT</name>
<organism evidence="3 4">
    <name type="scientific">Tautonia plasticadhaerens</name>
    <dbReference type="NCBI Taxonomy" id="2527974"/>
    <lineage>
        <taxon>Bacteria</taxon>
        <taxon>Pseudomonadati</taxon>
        <taxon>Planctomycetota</taxon>
        <taxon>Planctomycetia</taxon>
        <taxon>Isosphaerales</taxon>
        <taxon>Isosphaeraceae</taxon>
        <taxon>Tautonia</taxon>
    </lineage>
</organism>
<dbReference type="Pfam" id="PF00873">
    <property type="entry name" value="ACR_tran"/>
    <property type="match status" value="2"/>
</dbReference>
<dbReference type="PANTHER" id="PTHR32063:SF33">
    <property type="entry name" value="RND SUPERFAMILY EFFLUX PUMP PERMEASE COMPONENT"/>
    <property type="match status" value="1"/>
</dbReference>
<dbReference type="SUPFAM" id="SSF82866">
    <property type="entry name" value="Multidrug efflux transporter AcrB transmembrane domain"/>
    <property type="match status" value="2"/>
</dbReference>
<keyword evidence="2" id="KW-0472">Membrane</keyword>
<dbReference type="InterPro" id="IPR027463">
    <property type="entry name" value="AcrB_DN_DC_subdom"/>
</dbReference>
<sequence>MKSIVQWVVRNGPAVNTLMAAVVLVGVVSLLGLKKELFPEFQLEIVTITVPYPGASPAEVEEGICQKIEEAIRAVDGIKKISATASEGMGSVVAELRSNVGDPQKALNEIRSEVDQIPSFPLLAEDPDVKLLTFREPAIRVAVFGGSPAPEGLDAEALREWQLREDLQLRDLAERVRDDLLELPGVSLVEMLSVRDYQIDVEIPEETLRRHNLSLQQVGAIVRRENIELPAGEIKARSSEYLVRGKNKRLTGDEIAELPLLTRPDGAVLRVDDLGTVHDGFTDDARRSWISFPTPLTDPEVASSAVGEERSSIVLMVQKTRAEDLIEIVAQVREFVGGLRLPPGYHAEIFDDQSILVQERLETLTSNALQGLALVFVVLALFLELRLAFWVAMGIPVAIGVSFIVMGVAGVSLNMVSTFAFLLALGIVVDDAIVVGENIYRHREMGKSPVRAAIDGAGEVSGPVLASVATTIFAFVPMFFVSGTLGKIIYIMPIVVCSMLLGSLGESLLILPNHLSHRRAPILGVIGRVLTWLLTPLFAWVWLVRAFRSRRAEAREARRENPVVAAYHGLRTGVDGGLRWFIENAYERGLRMALRAPVAFVSAMMAIMIASFGLVASGLVPFVVFPEFDSNFITANVTFPAGTPAGVTDEATRRIAGEIARLHAEIAEDTGRPPVRTISRSVGYAETAGGGGPGASMSVSGSNIGMVFVEMVGGQERPISSFELVNAWREASLPRLSGYDEIKFGAGESGPGGKPIEFQLVGKDMDGLEAVAERCKARLGEYEGIFDIADDSKPGKPEIQLRVKPSAEALGIDTNALAQTVRSTFYGEEVMRLQRGRHEVKLMVRNPPEQRASLADLREIRIRTDAGGEVPLEELAAVDVRRGYSSINRIDQQRSVTVTADVDEAAANAREITQDLQQNFLPALLADYPDVRVRWEGQERETQESFSSLLVGFVIAIFAMFVLLTAQFRSYLQPLFILIIVPFGLVGAIWGHLVMDLPLTLFSFFGLVALSGVIVNDSIVLIDFINAFVAEGNPVRVALREAGKRRFRPVLLTSLTTVVALVPLMAEKSLQVQVLIPMATSLAFGLGFGTVVVLFLVPSLYAIYADILDALGRPITDDHHLEDELPLSADPGDGHVGSDSDSDSDPGAGSPGGPSPAREPVHAAPDDPVRSPGGA</sequence>
<feature type="transmembrane region" description="Helical" evidence="2">
    <location>
        <begin position="946"/>
        <end position="968"/>
    </location>
</feature>
<keyword evidence="4" id="KW-1185">Reference proteome</keyword>
<protein>
    <submittedName>
        <fullName evidence="3">Putative efflux pump membrane transporter TtgB</fullName>
    </submittedName>
</protein>
<feature type="transmembrane region" description="Helical" evidence="2">
    <location>
        <begin position="975"/>
        <end position="995"/>
    </location>
</feature>
<feature type="compositionally biased region" description="Basic and acidic residues" evidence="1">
    <location>
        <begin position="1159"/>
        <end position="1169"/>
    </location>
</feature>
<evidence type="ECO:0000313" key="3">
    <source>
        <dbReference type="EMBL" id="QDV35214.1"/>
    </source>
</evidence>
<dbReference type="GO" id="GO:0042910">
    <property type="term" value="F:xenobiotic transmembrane transporter activity"/>
    <property type="evidence" value="ECO:0007669"/>
    <property type="project" value="TreeGrafter"/>
</dbReference>
<dbReference type="KEGG" id="tpla:ElP_31170"/>
<reference evidence="3 4" key="1">
    <citation type="submission" date="2019-02" db="EMBL/GenBank/DDBJ databases">
        <title>Deep-cultivation of Planctomycetes and their phenomic and genomic characterization uncovers novel biology.</title>
        <authorList>
            <person name="Wiegand S."/>
            <person name="Jogler M."/>
            <person name="Boedeker C."/>
            <person name="Pinto D."/>
            <person name="Vollmers J."/>
            <person name="Rivas-Marin E."/>
            <person name="Kohn T."/>
            <person name="Peeters S.H."/>
            <person name="Heuer A."/>
            <person name="Rast P."/>
            <person name="Oberbeckmann S."/>
            <person name="Bunk B."/>
            <person name="Jeske O."/>
            <person name="Meyerdierks A."/>
            <person name="Storesund J.E."/>
            <person name="Kallscheuer N."/>
            <person name="Luecker S."/>
            <person name="Lage O.M."/>
            <person name="Pohl T."/>
            <person name="Merkel B.J."/>
            <person name="Hornburger P."/>
            <person name="Mueller R.-W."/>
            <person name="Bruemmer F."/>
            <person name="Labrenz M."/>
            <person name="Spormann A.M."/>
            <person name="Op den Camp H."/>
            <person name="Overmann J."/>
            <person name="Amann R."/>
            <person name="Jetten M.S.M."/>
            <person name="Mascher T."/>
            <person name="Medema M.H."/>
            <person name="Devos D.P."/>
            <person name="Kaster A.-K."/>
            <person name="Ovreas L."/>
            <person name="Rohde M."/>
            <person name="Galperin M.Y."/>
            <person name="Jogler C."/>
        </authorList>
    </citation>
    <scope>NUCLEOTIDE SEQUENCE [LARGE SCALE GENOMIC DNA]</scope>
    <source>
        <strain evidence="3 4">ElP</strain>
    </source>
</reference>
<dbReference type="SUPFAM" id="SSF82714">
    <property type="entry name" value="Multidrug efflux transporter AcrB TolC docking domain, DN and DC subdomains"/>
    <property type="match status" value="2"/>
</dbReference>
<feature type="transmembrane region" description="Helical" evidence="2">
    <location>
        <begin position="1050"/>
        <end position="1066"/>
    </location>
</feature>
<feature type="transmembrane region" description="Helical" evidence="2">
    <location>
        <begin position="1001"/>
        <end position="1029"/>
    </location>
</feature>
<dbReference type="PANTHER" id="PTHR32063">
    <property type="match status" value="1"/>
</dbReference>
<feature type="transmembrane region" description="Helical" evidence="2">
    <location>
        <begin position="488"/>
        <end position="510"/>
    </location>
</feature>
<feature type="transmembrane region" description="Helical" evidence="2">
    <location>
        <begin position="598"/>
        <end position="624"/>
    </location>
</feature>
<dbReference type="AlphaFoldDB" id="A0A518H301"/>
<dbReference type="Gene3D" id="3.30.70.1430">
    <property type="entry name" value="Multidrug efflux transporter AcrB pore domain"/>
    <property type="match status" value="2"/>
</dbReference>
<dbReference type="EMBL" id="CP036426">
    <property type="protein sequence ID" value="QDV35214.1"/>
    <property type="molecule type" value="Genomic_DNA"/>
</dbReference>
<feature type="transmembrane region" description="Helical" evidence="2">
    <location>
        <begin position="420"/>
        <end position="440"/>
    </location>
</feature>
<dbReference type="Gene3D" id="3.30.70.1440">
    <property type="entry name" value="Multidrug efflux transporter AcrB pore domain"/>
    <property type="match status" value="1"/>
</dbReference>
<feature type="region of interest" description="Disordered" evidence="1">
    <location>
        <begin position="1122"/>
        <end position="1175"/>
    </location>
</feature>
<feature type="transmembrane region" description="Helical" evidence="2">
    <location>
        <begin position="12"/>
        <end position="33"/>
    </location>
</feature>
<dbReference type="Gene3D" id="3.30.2090.10">
    <property type="entry name" value="Multidrug efflux transporter AcrB TolC docking domain, DN and DC subdomains"/>
    <property type="match status" value="2"/>
</dbReference>
<dbReference type="Gene3D" id="3.30.70.1320">
    <property type="entry name" value="Multidrug efflux transporter AcrB pore domain like"/>
    <property type="match status" value="1"/>
</dbReference>
<feature type="transmembrane region" description="Helical" evidence="2">
    <location>
        <begin position="460"/>
        <end position="481"/>
    </location>
</feature>